<organism evidence="4 5">
    <name type="scientific">Fonsecaea monophora</name>
    <dbReference type="NCBI Taxonomy" id="254056"/>
    <lineage>
        <taxon>Eukaryota</taxon>
        <taxon>Fungi</taxon>
        <taxon>Dikarya</taxon>
        <taxon>Ascomycota</taxon>
        <taxon>Pezizomycotina</taxon>
        <taxon>Eurotiomycetes</taxon>
        <taxon>Chaetothyriomycetidae</taxon>
        <taxon>Chaetothyriales</taxon>
        <taxon>Herpotrichiellaceae</taxon>
        <taxon>Fonsecaea</taxon>
    </lineage>
</organism>
<dbReference type="PANTHER" id="PTHR36102:SF1">
    <property type="entry name" value="YDR124W-LIKE HELICAL BUNDLE DOMAIN-CONTAINING PROTEIN"/>
    <property type="match status" value="1"/>
</dbReference>
<name>A0A177F216_9EURO</name>
<feature type="region of interest" description="Disordered" evidence="2">
    <location>
        <begin position="1"/>
        <end position="29"/>
    </location>
</feature>
<gene>
    <name evidence="4" type="ORF">AYO21_07455</name>
</gene>
<dbReference type="PANTHER" id="PTHR36102">
    <property type="entry name" value="CHROMOSOME 10, WHOLE GENOME SHOTGUN SEQUENCE"/>
    <property type="match status" value="1"/>
</dbReference>
<dbReference type="GeneID" id="34602609"/>
<dbReference type="AlphaFoldDB" id="A0A177F216"/>
<keyword evidence="1" id="KW-0175">Coiled coil</keyword>
<feature type="domain" description="Subtelomeric hrmA-associated cluster protein AFUB-079030/YDR124W-like helical bundle" evidence="3">
    <location>
        <begin position="180"/>
        <end position="320"/>
    </location>
</feature>
<dbReference type="Proteomes" id="UP000077002">
    <property type="component" value="Unassembled WGS sequence"/>
</dbReference>
<dbReference type="RefSeq" id="XP_022510287.1">
    <property type="nucleotide sequence ID" value="XM_022657410.1"/>
</dbReference>
<feature type="compositionally biased region" description="Polar residues" evidence="2">
    <location>
        <begin position="385"/>
        <end position="399"/>
    </location>
</feature>
<dbReference type="Pfam" id="PF11001">
    <property type="entry name" value="AFUB_07903_YDR124W_hel"/>
    <property type="match status" value="1"/>
</dbReference>
<evidence type="ECO:0000313" key="5">
    <source>
        <dbReference type="Proteomes" id="UP000077002"/>
    </source>
</evidence>
<dbReference type="OrthoDB" id="5338458at2759"/>
<evidence type="ECO:0000313" key="4">
    <source>
        <dbReference type="EMBL" id="OAG38335.1"/>
    </source>
</evidence>
<feature type="compositionally biased region" description="Polar residues" evidence="2">
    <location>
        <begin position="149"/>
        <end position="163"/>
    </location>
</feature>
<protein>
    <recommendedName>
        <fullName evidence="3">Subtelomeric hrmA-associated cluster protein AFUB-079030/YDR124W-like helical bundle domain-containing protein</fullName>
    </recommendedName>
</protein>
<sequence length="615" mass="68376">MTHEVNFKSSPRSPLEKLSATPPEDPKTVGVAVSSLTKEAKQQYLINEIKKLVEDCEDFIGLVPGPHGVPEVIVSPNLRKDRWAIIGEAHVTFGQYMSMRGPSAPDHCWGGNHPSERPSKPEPPTGAGTPGGAITWPAQRPLKRHRSKTNICSRNSSRSKPQQTGGGARLWEAPASQIRVDDHEKLAQWYREAFLILQQVACRLVAKVWIKRIHPKKQSTHPYNGQMPRGEPPDPDRTRPPYWPADVIHREPDHIGRNERTRLLVHLIAHTPQRVITNPPSEGAKQQFVRARDLLESLQTKRNELREDRWDIIQQIVNAREKQEQYEANEIDGDTLVFVCDYSDATSSKLSAIDSDDDGLRWIGSVPVASSEGSLEEGEEHAPTPGSSAQLSPSDQPTSDGRLMANKSRGSTSKDAGNRRNAPRRPRPSFNGNRVVSVIAPRTGPDFSPGMKMGMENLMTHTEGVMLPLTGIHPVHSNVFGRNLDNHPGPNSMMHPAAHSGHLTGNLHTPAWTGMMPEMVPDPPPDMFGIHSNMVPQSVGLRNGYFPQETLDMTNTIQNGLAPTVVNPMLYHDFGDPHRRALPLRAAEIQQPVMIPTPDISMEMMTDRCYKADHW</sequence>
<feature type="region of interest" description="Disordered" evidence="2">
    <location>
        <begin position="217"/>
        <end position="238"/>
    </location>
</feature>
<evidence type="ECO:0000256" key="1">
    <source>
        <dbReference type="SAM" id="Coils"/>
    </source>
</evidence>
<feature type="coiled-coil region" evidence="1">
    <location>
        <begin position="288"/>
        <end position="315"/>
    </location>
</feature>
<proteinExistence type="predicted"/>
<evidence type="ECO:0000256" key="2">
    <source>
        <dbReference type="SAM" id="MobiDB-lite"/>
    </source>
</evidence>
<keyword evidence="5" id="KW-1185">Reference proteome</keyword>
<dbReference type="EMBL" id="LVKK01000057">
    <property type="protein sequence ID" value="OAG38335.1"/>
    <property type="molecule type" value="Genomic_DNA"/>
</dbReference>
<dbReference type="InterPro" id="IPR047092">
    <property type="entry name" value="AFUB_07903/YDR124W-like_hel"/>
</dbReference>
<feature type="region of interest" description="Disordered" evidence="2">
    <location>
        <begin position="369"/>
        <end position="449"/>
    </location>
</feature>
<dbReference type="InterPro" id="IPR021264">
    <property type="entry name" value="AFUB_079030/YDR124W-like"/>
</dbReference>
<comment type="caution">
    <text evidence="4">The sequence shown here is derived from an EMBL/GenBank/DDBJ whole genome shotgun (WGS) entry which is preliminary data.</text>
</comment>
<reference evidence="4 5" key="1">
    <citation type="submission" date="2016-03" db="EMBL/GenBank/DDBJ databases">
        <title>Draft genome sequence of the Fonsecaea monophora CBS 269.37.</title>
        <authorList>
            <person name="Bombassaro A."/>
            <person name="Vinicius W.A."/>
            <person name="De Hoog S."/>
            <person name="Sun J."/>
            <person name="Souza E.M."/>
            <person name="Raittz R.T."/>
            <person name="Costa F."/>
            <person name="Leao A.C."/>
            <person name="Tadra-Sfeir M.Z."/>
            <person name="Baura V."/>
            <person name="Balsanelli E."/>
            <person name="Pedrosa F.O."/>
            <person name="Moreno L.F."/>
            <person name="Steffens M.B."/>
            <person name="Xi L."/>
            <person name="Bocca A.L."/>
            <person name="Felipe M.S."/>
            <person name="Teixeira M."/>
            <person name="Telles Filho F.Q."/>
            <person name="Azevedo C.M."/>
            <person name="Gomes R."/>
            <person name="Vicente V.A."/>
        </authorList>
    </citation>
    <scope>NUCLEOTIDE SEQUENCE [LARGE SCALE GENOMIC DNA]</scope>
    <source>
        <strain evidence="4 5">CBS 269.37</strain>
    </source>
</reference>
<evidence type="ECO:0000259" key="3">
    <source>
        <dbReference type="Pfam" id="PF11001"/>
    </source>
</evidence>
<feature type="region of interest" description="Disordered" evidence="2">
    <location>
        <begin position="104"/>
        <end position="171"/>
    </location>
</feature>
<accession>A0A177F216</accession>